<name>A0A645G9F2_9ZZZZ</name>
<dbReference type="GO" id="GO:0003824">
    <property type="term" value="F:catalytic activity"/>
    <property type="evidence" value="ECO:0007669"/>
    <property type="project" value="InterPro"/>
</dbReference>
<accession>A0A645G9F2</accession>
<protein>
    <recommendedName>
        <fullName evidence="1">Endonuclease/exonuclease/phosphatase domain-containing protein</fullName>
    </recommendedName>
</protein>
<sequence>MRDVLTIGTWNIKRGNDNLVMQGWLIAAQRPDILGVQEVYVNKKEKTNNLLSVRTRNAVNTSFAGTIAYDSGGQYGIGQISKFKPENEQVTLLSSEDKEQRCLQKVEYAVDGKRISVYNTHFSYESASIRKKQFAEVLAIMDADKNQYKVLTGDFNAKEAEFEVFKKNYRVVNTSETKFYDYSYNRIAMSQIDNIVVSKNITVLNARAIPTEYSDHYPLFAFLALK</sequence>
<dbReference type="GO" id="GO:0016020">
    <property type="term" value="C:membrane"/>
    <property type="evidence" value="ECO:0007669"/>
    <property type="project" value="GOC"/>
</dbReference>
<gene>
    <name evidence="2" type="ORF">SDC9_170663</name>
</gene>
<feature type="domain" description="Endonuclease/exonuclease/phosphatase" evidence="1">
    <location>
        <begin position="25"/>
        <end position="216"/>
    </location>
</feature>
<dbReference type="InterPro" id="IPR051916">
    <property type="entry name" value="GPI-anchor_lipid_remodeler"/>
</dbReference>
<proteinExistence type="predicted"/>
<dbReference type="PANTHER" id="PTHR14859">
    <property type="entry name" value="CALCOFLUOR WHITE HYPERSENSITIVE PROTEIN PRECURSOR"/>
    <property type="match status" value="1"/>
</dbReference>
<dbReference type="AlphaFoldDB" id="A0A645G9F2"/>
<dbReference type="PANTHER" id="PTHR14859:SF15">
    <property type="entry name" value="ENDONUCLEASE_EXONUCLEASE_PHOSPHATASE DOMAIN-CONTAINING PROTEIN"/>
    <property type="match status" value="1"/>
</dbReference>
<dbReference type="InterPro" id="IPR005135">
    <property type="entry name" value="Endo/exonuclease/phosphatase"/>
</dbReference>
<comment type="caution">
    <text evidence="2">The sequence shown here is derived from an EMBL/GenBank/DDBJ whole genome shotgun (WGS) entry which is preliminary data.</text>
</comment>
<dbReference type="EMBL" id="VSSQ01071731">
    <property type="protein sequence ID" value="MPN23275.1"/>
    <property type="molecule type" value="Genomic_DNA"/>
</dbReference>
<dbReference type="Pfam" id="PF03372">
    <property type="entry name" value="Exo_endo_phos"/>
    <property type="match status" value="1"/>
</dbReference>
<evidence type="ECO:0000313" key="2">
    <source>
        <dbReference type="EMBL" id="MPN23275.1"/>
    </source>
</evidence>
<dbReference type="Gene3D" id="3.60.10.10">
    <property type="entry name" value="Endonuclease/exonuclease/phosphatase"/>
    <property type="match status" value="1"/>
</dbReference>
<dbReference type="SUPFAM" id="SSF56219">
    <property type="entry name" value="DNase I-like"/>
    <property type="match status" value="1"/>
</dbReference>
<evidence type="ECO:0000259" key="1">
    <source>
        <dbReference type="Pfam" id="PF03372"/>
    </source>
</evidence>
<organism evidence="2">
    <name type="scientific">bioreactor metagenome</name>
    <dbReference type="NCBI Taxonomy" id="1076179"/>
    <lineage>
        <taxon>unclassified sequences</taxon>
        <taxon>metagenomes</taxon>
        <taxon>ecological metagenomes</taxon>
    </lineage>
</organism>
<dbReference type="GO" id="GO:0006506">
    <property type="term" value="P:GPI anchor biosynthetic process"/>
    <property type="evidence" value="ECO:0007669"/>
    <property type="project" value="TreeGrafter"/>
</dbReference>
<reference evidence="2" key="1">
    <citation type="submission" date="2019-08" db="EMBL/GenBank/DDBJ databases">
        <authorList>
            <person name="Kucharzyk K."/>
            <person name="Murdoch R.W."/>
            <person name="Higgins S."/>
            <person name="Loffler F."/>
        </authorList>
    </citation>
    <scope>NUCLEOTIDE SEQUENCE</scope>
</reference>
<dbReference type="InterPro" id="IPR036691">
    <property type="entry name" value="Endo/exonu/phosph_ase_sf"/>
</dbReference>